<feature type="transmembrane region" description="Helical" evidence="1">
    <location>
        <begin position="47"/>
        <end position="71"/>
    </location>
</feature>
<dbReference type="eggNOG" id="ENOG5033WUX">
    <property type="taxonomic scope" value="Bacteria"/>
</dbReference>
<feature type="transmembrane region" description="Helical" evidence="1">
    <location>
        <begin position="164"/>
        <end position="187"/>
    </location>
</feature>
<feature type="transmembrane region" description="Helical" evidence="1">
    <location>
        <begin position="92"/>
        <end position="117"/>
    </location>
</feature>
<evidence type="ECO:0000313" key="2">
    <source>
        <dbReference type="EMBL" id="AHC15304.1"/>
    </source>
</evidence>
<feature type="transmembrane region" description="Helical" evidence="1">
    <location>
        <begin position="123"/>
        <end position="143"/>
    </location>
</feature>
<keyword evidence="1" id="KW-1133">Transmembrane helix</keyword>
<dbReference type="AlphaFoldDB" id="V5WIB0"/>
<keyword evidence="1" id="KW-0472">Membrane</keyword>
<reference evidence="2 3" key="1">
    <citation type="journal article" date="2015" name="Stand. Genomic Sci.">
        <title>Complete genome sequence and description of Salinispira pacifica gen. nov., sp. nov., a novel spirochaete isolated form a hypersaline microbial mat.</title>
        <authorList>
            <person name="Ben Hania W."/>
            <person name="Joseph M."/>
            <person name="Schumann P."/>
            <person name="Bunk B."/>
            <person name="Fiebig A."/>
            <person name="Sproer C."/>
            <person name="Klenk H.P."/>
            <person name="Fardeau M.L."/>
            <person name="Spring S."/>
        </authorList>
    </citation>
    <scope>NUCLEOTIDE SEQUENCE [LARGE SCALE GENOMIC DNA]</scope>
    <source>
        <strain evidence="2 3">L21-RPul-D2</strain>
    </source>
</reference>
<feature type="transmembrane region" description="Helical" evidence="1">
    <location>
        <begin position="21"/>
        <end position="41"/>
    </location>
</feature>
<keyword evidence="1" id="KW-0812">Transmembrane</keyword>
<sequence length="258" mass="30256">MFGFMLKKWFFNYWDNFFTFVILNMFFVFSVALAFGIPGWIASFSPVLSLIVMIGGILWLGAYTAAASLYINEIAQERSVEPKQFFRFLKESWLLGIFYSIFWALIIFTFSFIVPFYGNMGNLWSVAALAFLFWTLVIFILAVQWFFPIRAQLDRKLSKILKKMFILFFDNAGFSIFLLITSLSIFIVSGFTAFLLFGPGGFLLMQHVALKLRLYKYDYFEEHPDAKRKHVPWKALVYEDSQRIGKRTLKGMIFPWKE</sequence>
<dbReference type="OrthoDB" id="360806at2"/>
<evidence type="ECO:0000256" key="1">
    <source>
        <dbReference type="SAM" id="Phobius"/>
    </source>
</evidence>
<proteinExistence type="predicted"/>
<name>V5WIB0_9SPIO</name>
<dbReference type="EMBL" id="CP006939">
    <property type="protein sequence ID" value="AHC15304.1"/>
    <property type="molecule type" value="Genomic_DNA"/>
</dbReference>
<keyword evidence="3" id="KW-1185">Reference proteome</keyword>
<evidence type="ECO:0000313" key="3">
    <source>
        <dbReference type="Proteomes" id="UP000018680"/>
    </source>
</evidence>
<gene>
    <name evidence="2" type="ORF">L21SP2_1933</name>
</gene>
<accession>V5WIB0</accession>
<dbReference type="HOGENOM" id="CLU_1065349_0_0_12"/>
<feature type="transmembrane region" description="Helical" evidence="1">
    <location>
        <begin position="193"/>
        <end position="210"/>
    </location>
</feature>
<dbReference type="RefSeq" id="WP_024268221.1">
    <property type="nucleotide sequence ID" value="NC_023035.1"/>
</dbReference>
<protein>
    <submittedName>
        <fullName evidence="2">Uncharacterized protein</fullName>
    </submittedName>
</protein>
<dbReference type="KEGG" id="slr:L21SP2_1933"/>
<organism evidence="2 3">
    <name type="scientific">Salinispira pacifica</name>
    <dbReference type="NCBI Taxonomy" id="1307761"/>
    <lineage>
        <taxon>Bacteria</taxon>
        <taxon>Pseudomonadati</taxon>
        <taxon>Spirochaetota</taxon>
        <taxon>Spirochaetia</taxon>
        <taxon>Spirochaetales</taxon>
        <taxon>Spirochaetaceae</taxon>
        <taxon>Salinispira</taxon>
    </lineage>
</organism>
<dbReference type="Proteomes" id="UP000018680">
    <property type="component" value="Chromosome"/>
</dbReference>